<dbReference type="Proteomes" id="UP000689195">
    <property type="component" value="Unassembled WGS sequence"/>
</dbReference>
<reference evidence="1" key="1">
    <citation type="submission" date="2021-01" db="EMBL/GenBank/DDBJ databases">
        <authorList>
            <consortium name="Genoscope - CEA"/>
            <person name="William W."/>
        </authorList>
    </citation>
    <scope>NUCLEOTIDE SEQUENCE</scope>
</reference>
<comment type="caution">
    <text evidence="1">The sequence shown here is derived from an EMBL/GenBank/DDBJ whole genome shotgun (WGS) entry which is preliminary data.</text>
</comment>
<evidence type="ECO:0000313" key="2">
    <source>
        <dbReference type="Proteomes" id="UP000689195"/>
    </source>
</evidence>
<proteinExistence type="predicted"/>
<evidence type="ECO:0000313" key="1">
    <source>
        <dbReference type="EMBL" id="CAD8184284.1"/>
    </source>
</evidence>
<accession>A0A8S1W2Q5</accession>
<protein>
    <submittedName>
        <fullName evidence="1">Uncharacterized protein</fullName>
    </submittedName>
</protein>
<gene>
    <name evidence="1" type="ORF">PPENT_87.1.T0820241</name>
</gene>
<dbReference type="AlphaFoldDB" id="A0A8S1W2Q5"/>
<sequence>MKGIPYEQASERKEFVFELYDTNRYILTFHQFTFVSNRHQMSENIN</sequence>
<organism evidence="1 2">
    <name type="scientific">Paramecium pentaurelia</name>
    <dbReference type="NCBI Taxonomy" id="43138"/>
    <lineage>
        <taxon>Eukaryota</taxon>
        <taxon>Sar</taxon>
        <taxon>Alveolata</taxon>
        <taxon>Ciliophora</taxon>
        <taxon>Intramacronucleata</taxon>
        <taxon>Oligohymenophorea</taxon>
        <taxon>Peniculida</taxon>
        <taxon>Parameciidae</taxon>
        <taxon>Paramecium</taxon>
    </lineage>
</organism>
<name>A0A8S1W2Q5_9CILI</name>
<dbReference type="EMBL" id="CAJJDO010000082">
    <property type="protein sequence ID" value="CAD8184284.1"/>
    <property type="molecule type" value="Genomic_DNA"/>
</dbReference>
<keyword evidence="2" id="KW-1185">Reference proteome</keyword>